<dbReference type="AlphaFoldDB" id="A0A5B7GIC0"/>
<name>A0A5B7GIC0_PORTR</name>
<keyword evidence="3" id="KW-1185">Reference proteome</keyword>
<sequence>METFSGKHSTKSINSKEKVSTHLKCCTEEGRSEHQHLYATTPHRSGSKTIYSATLHGMSCSPPLPLILSLNLDKATTALHNTFTFPLFKNSCSSGRLLLRNIQ</sequence>
<organism evidence="2 3">
    <name type="scientific">Portunus trituberculatus</name>
    <name type="common">Swimming crab</name>
    <name type="synonym">Neptunus trituberculatus</name>
    <dbReference type="NCBI Taxonomy" id="210409"/>
    <lineage>
        <taxon>Eukaryota</taxon>
        <taxon>Metazoa</taxon>
        <taxon>Ecdysozoa</taxon>
        <taxon>Arthropoda</taxon>
        <taxon>Crustacea</taxon>
        <taxon>Multicrustacea</taxon>
        <taxon>Malacostraca</taxon>
        <taxon>Eumalacostraca</taxon>
        <taxon>Eucarida</taxon>
        <taxon>Decapoda</taxon>
        <taxon>Pleocyemata</taxon>
        <taxon>Brachyura</taxon>
        <taxon>Eubrachyura</taxon>
        <taxon>Portunoidea</taxon>
        <taxon>Portunidae</taxon>
        <taxon>Portuninae</taxon>
        <taxon>Portunus</taxon>
    </lineage>
</organism>
<dbReference type="EMBL" id="VSRR010014239">
    <property type="protein sequence ID" value="MPC56778.1"/>
    <property type="molecule type" value="Genomic_DNA"/>
</dbReference>
<dbReference type="Proteomes" id="UP000324222">
    <property type="component" value="Unassembled WGS sequence"/>
</dbReference>
<comment type="caution">
    <text evidence="2">The sequence shown here is derived from an EMBL/GenBank/DDBJ whole genome shotgun (WGS) entry which is preliminary data.</text>
</comment>
<reference evidence="2 3" key="1">
    <citation type="submission" date="2019-05" db="EMBL/GenBank/DDBJ databases">
        <title>Another draft genome of Portunus trituberculatus and its Hox gene families provides insights of decapod evolution.</title>
        <authorList>
            <person name="Jeong J.-H."/>
            <person name="Song I."/>
            <person name="Kim S."/>
            <person name="Choi T."/>
            <person name="Kim D."/>
            <person name="Ryu S."/>
            <person name="Kim W."/>
        </authorList>
    </citation>
    <scope>NUCLEOTIDE SEQUENCE [LARGE SCALE GENOMIC DNA]</scope>
    <source>
        <tissue evidence="2">Muscle</tissue>
    </source>
</reference>
<gene>
    <name evidence="2" type="ORF">E2C01_050744</name>
</gene>
<accession>A0A5B7GIC0</accession>
<evidence type="ECO:0000313" key="2">
    <source>
        <dbReference type="EMBL" id="MPC56778.1"/>
    </source>
</evidence>
<protein>
    <submittedName>
        <fullName evidence="2">Uncharacterized protein</fullName>
    </submittedName>
</protein>
<evidence type="ECO:0000256" key="1">
    <source>
        <dbReference type="SAM" id="MobiDB-lite"/>
    </source>
</evidence>
<proteinExistence type="predicted"/>
<feature type="region of interest" description="Disordered" evidence="1">
    <location>
        <begin position="1"/>
        <end position="20"/>
    </location>
</feature>
<evidence type="ECO:0000313" key="3">
    <source>
        <dbReference type="Proteomes" id="UP000324222"/>
    </source>
</evidence>